<accession>A0AA96EXE7</accession>
<feature type="transmembrane region" description="Helical" evidence="6">
    <location>
        <begin position="53"/>
        <end position="72"/>
    </location>
</feature>
<dbReference type="PANTHER" id="PTHR42723:SF1">
    <property type="entry name" value="CHLOROPHYLL SYNTHASE, CHLOROPLASTIC"/>
    <property type="match status" value="1"/>
</dbReference>
<name>A0AA96J4I3_9FLAO</name>
<feature type="transmembrane region" description="Helical" evidence="6">
    <location>
        <begin position="143"/>
        <end position="163"/>
    </location>
</feature>
<feature type="transmembrane region" description="Helical" evidence="6">
    <location>
        <begin position="103"/>
        <end position="136"/>
    </location>
</feature>
<dbReference type="EMBL" id="CP134890">
    <property type="protein sequence ID" value="WNM21330.1"/>
    <property type="molecule type" value="Genomic_DNA"/>
</dbReference>
<dbReference type="EMBL" id="CP134878">
    <property type="protein sequence ID" value="WNM19941.1"/>
    <property type="molecule type" value="Genomic_DNA"/>
</dbReference>
<dbReference type="Gene3D" id="1.10.357.140">
    <property type="entry name" value="UbiA prenyltransferase"/>
    <property type="match status" value="1"/>
</dbReference>
<dbReference type="KEGG" id="fcj:RN605_11655"/>
<keyword evidence="4 6" id="KW-1133">Transmembrane helix</keyword>
<dbReference type="GO" id="GO:0016020">
    <property type="term" value="C:membrane"/>
    <property type="evidence" value="ECO:0007669"/>
    <property type="project" value="UniProtKB-SubCell"/>
</dbReference>
<dbReference type="Proteomes" id="UP001304515">
    <property type="component" value="Chromosome"/>
</dbReference>
<dbReference type="GO" id="GO:0016765">
    <property type="term" value="F:transferase activity, transferring alkyl or aryl (other than methyl) groups"/>
    <property type="evidence" value="ECO:0007669"/>
    <property type="project" value="InterPro"/>
</dbReference>
<protein>
    <submittedName>
        <fullName evidence="8">Geranylgeranylglycerol-phosphate geranylgeranyltransferase</fullName>
    </submittedName>
</protein>
<keyword evidence="3 6" id="KW-0812">Transmembrane</keyword>
<feature type="transmembrane region" description="Helical" evidence="6">
    <location>
        <begin position="169"/>
        <end position="186"/>
    </location>
</feature>
<dbReference type="RefSeq" id="WP_313324971.1">
    <property type="nucleotide sequence ID" value="NZ_CP134878.1"/>
</dbReference>
<keyword evidence="5 6" id="KW-0472">Membrane</keyword>
<feature type="transmembrane region" description="Helical" evidence="6">
    <location>
        <begin position="245"/>
        <end position="264"/>
    </location>
</feature>
<keyword evidence="2" id="KW-1003">Cell membrane</keyword>
<reference evidence="8 9" key="1">
    <citation type="submission" date="2023-09" db="EMBL/GenBank/DDBJ databases">
        <title>Flavobacterium sp. a novel bacteria isolate from Pepper rhizosphere.</title>
        <authorList>
            <person name="Peng Y."/>
            <person name="Lee J."/>
        </authorList>
    </citation>
    <scope>NUCLEOTIDE SEQUENCE [LARGE SCALE GENOMIC DNA]</scope>
    <source>
        <strain evidence="7">PMR2A8</strain>
        <strain evidence="8 9">PMTSA4</strain>
    </source>
</reference>
<evidence type="ECO:0000256" key="4">
    <source>
        <dbReference type="ARBA" id="ARBA00022989"/>
    </source>
</evidence>
<evidence type="ECO:0000313" key="8">
    <source>
        <dbReference type="EMBL" id="WNM21330.1"/>
    </source>
</evidence>
<dbReference type="InterPro" id="IPR044878">
    <property type="entry name" value="UbiA_sf"/>
</dbReference>
<dbReference type="PANTHER" id="PTHR42723">
    <property type="entry name" value="CHLOROPHYLL SYNTHASE"/>
    <property type="match status" value="1"/>
</dbReference>
<feature type="transmembrane region" description="Helical" evidence="6">
    <location>
        <begin position="219"/>
        <end position="239"/>
    </location>
</feature>
<feature type="transmembrane region" description="Helical" evidence="6">
    <location>
        <begin position="276"/>
        <end position="297"/>
    </location>
</feature>
<dbReference type="AlphaFoldDB" id="A0AA96J4I3"/>
<dbReference type="CDD" id="cd13961">
    <property type="entry name" value="PT_UbiA_DGGGPS"/>
    <property type="match status" value="1"/>
</dbReference>
<dbReference type="InterPro" id="IPR000537">
    <property type="entry name" value="UbiA_prenyltransferase"/>
</dbReference>
<comment type="subcellular location">
    <subcellularLocation>
        <location evidence="1">Membrane</location>
        <topology evidence="1">Multi-pass membrane protein</topology>
    </subcellularLocation>
</comment>
<gene>
    <name evidence="8" type="ORF">RN605_11655</name>
    <name evidence="7" type="ORF">RN608_04485</name>
</gene>
<evidence type="ECO:0000256" key="1">
    <source>
        <dbReference type="ARBA" id="ARBA00004141"/>
    </source>
</evidence>
<sequence length="305" mass="35401">MLSRKNKLLVMKIISLFSVVRGYNIPIIVLAQYLSAIFILAPKRRALDVLLDVNLFLIVFLSALTIASGYIINNFYDREKDLINRPNKSMLDRLVSQKTKLQVYFAVNFIVFLLAFLISIRAVLFFSSYIFLIWFYSHKLKKMAFIGNLIASFLAVLPFFAILLYYKNFYSQIFAHATFLFLLILIREMIKDLENIKGDVANDYQTIPVLFGEKISKQIITVLTLGTLIPVYLLIEIFEVGYMDIYFYFSLIVLLFFLQLLWKSNDKSGYLKLHNILKLLIVSGVFCIVLIEPEVLIHGKRLLKL</sequence>
<evidence type="ECO:0000256" key="6">
    <source>
        <dbReference type="SAM" id="Phobius"/>
    </source>
</evidence>
<dbReference type="InterPro" id="IPR050475">
    <property type="entry name" value="Prenyltransferase_related"/>
</dbReference>
<proteinExistence type="predicted"/>
<evidence type="ECO:0000256" key="3">
    <source>
        <dbReference type="ARBA" id="ARBA00022692"/>
    </source>
</evidence>
<organism evidence="8 9">
    <name type="scientific">Flavobacterium capsici</name>
    <dbReference type="NCBI Taxonomy" id="3075618"/>
    <lineage>
        <taxon>Bacteria</taxon>
        <taxon>Pseudomonadati</taxon>
        <taxon>Bacteroidota</taxon>
        <taxon>Flavobacteriia</taxon>
        <taxon>Flavobacteriales</taxon>
        <taxon>Flavobacteriaceae</taxon>
        <taxon>Flavobacterium</taxon>
    </lineage>
</organism>
<evidence type="ECO:0000313" key="7">
    <source>
        <dbReference type="EMBL" id="WNM19941.1"/>
    </source>
</evidence>
<accession>A0AA96J4I3</accession>
<dbReference type="Pfam" id="PF01040">
    <property type="entry name" value="UbiA"/>
    <property type="match status" value="1"/>
</dbReference>
<evidence type="ECO:0000313" key="9">
    <source>
        <dbReference type="Proteomes" id="UP001304515"/>
    </source>
</evidence>
<feature type="transmembrane region" description="Helical" evidence="6">
    <location>
        <begin position="20"/>
        <end position="41"/>
    </location>
</feature>
<evidence type="ECO:0000256" key="5">
    <source>
        <dbReference type="ARBA" id="ARBA00023136"/>
    </source>
</evidence>
<keyword evidence="9" id="KW-1185">Reference proteome</keyword>
<evidence type="ECO:0000256" key="2">
    <source>
        <dbReference type="ARBA" id="ARBA00022475"/>
    </source>
</evidence>